<evidence type="ECO:0000313" key="1">
    <source>
        <dbReference type="EMBL" id="KAK3215530.1"/>
    </source>
</evidence>
<dbReference type="InterPro" id="IPR010021">
    <property type="entry name" value="PGPP1/Gep4"/>
</dbReference>
<dbReference type="SUPFAM" id="SSF56784">
    <property type="entry name" value="HAD-like"/>
    <property type="match status" value="1"/>
</dbReference>
<accession>A0AAN6M371</accession>
<dbReference type="Proteomes" id="UP001280581">
    <property type="component" value="Unassembled WGS sequence"/>
</dbReference>
<keyword evidence="2" id="KW-1185">Reference proteome</keyword>
<dbReference type="InterPro" id="IPR027706">
    <property type="entry name" value="PGP_Pase"/>
</dbReference>
<dbReference type="AlphaFoldDB" id="A0AAN6M371"/>
<evidence type="ECO:0008006" key="3">
    <source>
        <dbReference type="Google" id="ProtNLM"/>
    </source>
</evidence>
<dbReference type="InterPro" id="IPR036412">
    <property type="entry name" value="HAD-like_sf"/>
</dbReference>
<comment type="caution">
    <text evidence="1">The sequence shown here is derived from an EMBL/GenBank/DDBJ whole genome shotgun (WGS) entry which is preliminary data.</text>
</comment>
<dbReference type="GO" id="GO:0008962">
    <property type="term" value="F:phosphatidylglycerophosphatase activity"/>
    <property type="evidence" value="ECO:0007669"/>
    <property type="project" value="InterPro"/>
</dbReference>
<organism evidence="1 2">
    <name type="scientific">Pseudopithomyces chartarum</name>
    <dbReference type="NCBI Taxonomy" id="1892770"/>
    <lineage>
        <taxon>Eukaryota</taxon>
        <taxon>Fungi</taxon>
        <taxon>Dikarya</taxon>
        <taxon>Ascomycota</taxon>
        <taxon>Pezizomycotina</taxon>
        <taxon>Dothideomycetes</taxon>
        <taxon>Pleosporomycetidae</taxon>
        <taxon>Pleosporales</taxon>
        <taxon>Massarineae</taxon>
        <taxon>Didymosphaeriaceae</taxon>
        <taxon>Pseudopithomyces</taxon>
    </lineage>
</organism>
<proteinExistence type="predicted"/>
<dbReference type="InterPro" id="IPR006549">
    <property type="entry name" value="HAD-SF_hydro_IIIA"/>
</dbReference>
<dbReference type="FunFam" id="3.40.50.1000:FF:000165">
    <property type="entry name" value="HAD superfamily phosphatase"/>
    <property type="match status" value="1"/>
</dbReference>
<dbReference type="EMBL" id="WVTA01000002">
    <property type="protein sequence ID" value="KAK3215530.1"/>
    <property type="molecule type" value="Genomic_DNA"/>
</dbReference>
<protein>
    <recommendedName>
        <fullName evidence="3">HAD-superfamily phosphatase</fullName>
    </recommendedName>
</protein>
<dbReference type="Pfam" id="PF09419">
    <property type="entry name" value="PGP_phosphatase"/>
    <property type="match status" value="1"/>
</dbReference>
<sequence>MNISGTLNVFRLIREPALCLPQHTVSTFNHLPVPLSKAFPKKDGEKEVDIKAVVLDKDNCFAIPHTNEVHKPYHDKFQELRRTYPGSKLLIVSNTAGTDSDKNQLEAALLEKNTGVKVLRHSTKKPGCKEEVMAYFKQHPDAGVTSPNQVAIVGDRLFTDVMMANMMGSYGFWIRDGVIERKSFVSV</sequence>
<dbReference type="NCBIfam" id="TIGR01662">
    <property type="entry name" value="HAD-SF-IIIA"/>
    <property type="match status" value="1"/>
</dbReference>
<reference evidence="1 2" key="1">
    <citation type="submission" date="2021-02" db="EMBL/GenBank/DDBJ databases">
        <title>Genome assembly of Pseudopithomyces chartarum.</title>
        <authorList>
            <person name="Jauregui R."/>
            <person name="Singh J."/>
            <person name="Voisey C."/>
        </authorList>
    </citation>
    <scope>NUCLEOTIDE SEQUENCE [LARGE SCALE GENOMIC DNA]</scope>
    <source>
        <strain evidence="1 2">AGR01</strain>
    </source>
</reference>
<dbReference type="InterPro" id="IPR023214">
    <property type="entry name" value="HAD_sf"/>
</dbReference>
<name>A0AAN6M371_9PLEO</name>
<dbReference type="NCBIfam" id="TIGR01668">
    <property type="entry name" value="YqeG_hyp_ppase"/>
    <property type="match status" value="1"/>
</dbReference>
<dbReference type="Gene3D" id="3.40.50.1000">
    <property type="entry name" value="HAD superfamily/HAD-like"/>
    <property type="match status" value="1"/>
</dbReference>
<gene>
    <name evidence="1" type="ORF">GRF29_8g296478</name>
</gene>
<evidence type="ECO:0000313" key="2">
    <source>
        <dbReference type="Proteomes" id="UP001280581"/>
    </source>
</evidence>